<organism evidence="9 10">
    <name type="scientific">Loxostege sticticalis</name>
    <name type="common">Beet webworm moth</name>
    <dbReference type="NCBI Taxonomy" id="481309"/>
    <lineage>
        <taxon>Eukaryota</taxon>
        <taxon>Metazoa</taxon>
        <taxon>Ecdysozoa</taxon>
        <taxon>Arthropoda</taxon>
        <taxon>Hexapoda</taxon>
        <taxon>Insecta</taxon>
        <taxon>Pterygota</taxon>
        <taxon>Neoptera</taxon>
        <taxon>Endopterygota</taxon>
        <taxon>Lepidoptera</taxon>
        <taxon>Glossata</taxon>
        <taxon>Ditrysia</taxon>
        <taxon>Pyraloidea</taxon>
        <taxon>Crambidae</taxon>
        <taxon>Pyraustinae</taxon>
        <taxon>Loxostege</taxon>
    </lineage>
</organism>
<feature type="region of interest" description="Disordered" evidence="7">
    <location>
        <begin position="167"/>
        <end position="202"/>
    </location>
</feature>
<sequence length="585" mass="64736">MSGNTESTANSFKFAPMPMSALLASLVPLQKESDSRDSSFTSADESDNSFGETVAKKPSPLKVNNDYNELRTPNTHASQYKVNKGYASEKKITHSNHDKENVNDDLSSNRTYPNNKDSIFHSTHKSISGLKPPSDIKNRAVLMQHNNQVNQNKINSVHKKTPEICRVPSSSQKVKSATPKIKSGIRKFTPGSKQSHKKTPQKVVIQNRDKVRCELFSKNPTKEEVQCPPPRPEPAPAPIPETPLNKKVLPTAYAATPSYPQGPGYNPKIQVKTTSIKDKKYMFIKKLGTGGSSVVYKMLEMGSSCEYAVKYVYLDPDQEQSLSYINEVRLLKELQNSDRVIRLFDYEYNPAERVLRMVLEVGETDLSSFLRARGAGLPPALVLHYWEEMLHAVHYIHEHGVIHADLKPANFLLVCGRLKLIDFGIASAISSDATSVVRSEATGTYSYISPEALMGGAGGYGVSAGGTAPIKISLRSDVWSLGCILYSMVYGRTPFGHIPNLAKLAAILDPNHKIDYPPVEHLPPSLIAALKWCLTYNARARPSVRELLSIAYLQPARAPLPPALLDKLQPLVSPQEFHLLQRAQV</sequence>
<dbReference type="InterPro" id="IPR011009">
    <property type="entry name" value="Kinase-like_dom_sf"/>
</dbReference>
<feature type="domain" description="Protein kinase" evidence="8">
    <location>
        <begin position="281"/>
        <end position="553"/>
    </location>
</feature>
<proteinExistence type="predicted"/>
<evidence type="ECO:0000256" key="7">
    <source>
        <dbReference type="SAM" id="MobiDB-lite"/>
    </source>
</evidence>
<feature type="binding site" evidence="6">
    <location>
        <position position="310"/>
    </location>
    <ligand>
        <name>ATP</name>
        <dbReference type="ChEBI" id="CHEBI:30616"/>
    </ligand>
</feature>
<evidence type="ECO:0000256" key="2">
    <source>
        <dbReference type="ARBA" id="ARBA00022679"/>
    </source>
</evidence>
<dbReference type="GO" id="GO:0004674">
    <property type="term" value="F:protein serine/threonine kinase activity"/>
    <property type="evidence" value="ECO:0007669"/>
    <property type="project" value="UniProtKB-KW"/>
</dbReference>
<dbReference type="Pfam" id="PF00069">
    <property type="entry name" value="Pkinase"/>
    <property type="match status" value="1"/>
</dbReference>
<accession>A0ABD0TN08</accession>
<gene>
    <name evidence="9" type="ORF">ABMA28_012357</name>
</gene>
<dbReference type="InterPro" id="IPR017441">
    <property type="entry name" value="Protein_kinase_ATP_BS"/>
</dbReference>
<dbReference type="PROSITE" id="PS00107">
    <property type="entry name" value="PROTEIN_KINASE_ATP"/>
    <property type="match status" value="1"/>
</dbReference>
<keyword evidence="2" id="KW-0808">Transferase</keyword>
<dbReference type="AlphaFoldDB" id="A0ABD0TN08"/>
<feature type="region of interest" description="Disordered" evidence="7">
    <location>
        <begin position="91"/>
        <end position="110"/>
    </location>
</feature>
<evidence type="ECO:0000256" key="3">
    <source>
        <dbReference type="ARBA" id="ARBA00022741"/>
    </source>
</evidence>
<evidence type="ECO:0000256" key="6">
    <source>
        <dbReference type="PROSITE-ProRule" id="PRU10141"/>
    </source>
</evidence>
<dbReference type="PANTHER" id="PTHR22974">
    <property type="entry name" value="MIXED LINEAGE PROTEIN KINASE"/>
    <property type="match status" value="1"/>
</dbReference>
<comment type="caution">
    <text evidence="9">The sequence shown here is derived from an EMBL/GenBank/DDBJ whole genome shotgun (WGS) entry which is preliminary data.</text>
</comment>
<evidence type="ECO:0000256" key="1">
    <source>
        <dbReference type="ARBA" id="ARBA00022527"/>
    </source>
</evidence>
<dbReference type="InterPro" id="IPR000719">
    <property type="entry name" value="Prot_kinase_dom"/>
</dbReference>
<dbReference type="EMBL" id="JBEDNZ010000003">
    <property type="protein sequence ID" value="KAL0850596.1"/>
    <property type="molecule type" value="Genomic_DNA"/>
</dbReference>
<dbReference type="Gene3D" id="3.30.200.20">
    <property type="entry name" value="Phosphorylase Kinase, domain 1"/>
    <property type="match status" value="1"/>
</dbReference>
<evidence type="ECO:0000259" key="8">
    <source>
        <dbReference type="PROSITE" id="PS50011"/>
    </source>
</evidence>
<dbReference type="SMART" id="SM00220">
    <property type="entry name" value="S_TKc"/>
    <property type="match status" value="1"/>
</dbReference>
<keyword evidence="5 6" id="KW-0067">ATP-binding</keyword>
<feature type="compositionally biased region" description="Basic and acidic residues" evidence="7">
    <location>
        <begin position="91"/>
        <end position="102"/>
    </location>
</feature>
<feature type="region of interest" description="Disordered" evidence="7">
    <location>
        <begin position="221"/>
        <end position="244"/>
    </location>
</feature>
<name>A0ABD0TN08_LOXSC</name>
<feature type="region of interest" description="Disordered" evidence="7">
    <location>
        <begin position="28"/>
        <end position="82"/>
    </location>
</feature>
<keyword evidence="3 6" id="KW-0547">Nucleotide-binding</keyword>
<evidence type="ECO:0000256" key="5">
    <source>
        <dbReference type="ARBA" id="ARBA00022840"/>
    </source>
</evidence>
<dbReference type="PANTHER" id="PTHR22974:SF21">
    <property type="entry name" value="DUAL SPECIFICITY PROTEIN KINASE TTK"/>
    <property type="match status" value="1"/>
</dbReference>
<dbReference type="FunFam" id="3.30.200.20:FF:000131">
    <property type="entry name" value="Dual specificity protein kinase TTK"/>
    <property type="match status" value="1"/>
</dbReference>
<evidence type="ECO:0000256" key="4">
    <source>
        <dbReference type="ARBA" id="ARBA00022777"/>
    </source>
</evidence>
<dbReference type="SUPFAM" id="SSF56112">
    <property type="entry name" value="Protein kinase-like (PK-like)"/>
    <property type="match status" value="1"/>
</dbReference>
<dbReference type="PROSITE" id="PS00108">
    <property type="entry name" value="PROTEIN_KINASE_ST"/>
    <property type="match status" value="1"/>
</dbReference>
<evidence type="ECO:0000313" key="10">
    <source>
        <dbReference type="Proteomes" id="UP001549921"/>
    </source>
</evidence>
<evidence type="ECO:0000313" key="9">
    <source>
        <dbReference type="EMBL" id="KAL0850596.1"/>
    </source>
</evidence>
<dbReference type="InterPro" id="IPR008271">
    <property type="entry name" value="Ser/Thr_kinase_AS"/>
</dbReference>
<dbReference type="GO" id="GO:0005524">
    <property type="term" value="F:ATP binding"/>
    <property type="evidence" value="ECO:0007669"/>
    <property type="project" value="UniProtKB-UniRule"/>
</dbReference>
<feature type="compositionally biased region" description="Pro residues" evidence="7">
    <location>
        <begin position="227"/>
        <end position="241"/>
    </location>
</feature>
<dbReference type="Proteomes" id="UP001549921">
    <property type="component" value="Unassembled WGS sequence"/>
</dbReference>
<reference evidence="9 10" key="1">
    <citation type="submission" date="2024-06" db="EMBL/GenBank/DDBJ databases">
        <title>A chromosome-level genome assembly of beet webworm, Loxostege sticticalis.</title>
        <authorList>
            <person name="Zhang Y."/>
        </authorList>
    </citation>
    <scope>NUCLEOTIDE SEQUENCE [LARGE SCALE GENOMIC DNA]</scope>
    <source>
        <strain evidence="9">AQ028</strain>
        <tissue evidence="9">Male pupae</tissue>
    </source>
</reference>
<keyword evidence="4" id="KW-0418">Kinase</keyword>
<keyword evidence="1" id="KW-0723">Serine/threonine-protein kinase</keyword>
<dbReference type="PROSITE" id="PS50011">
    <property type="entry name" value="PROTEIN_KINASE_DOM"/>
    <property type="match status" value="1"/>
</dbReference>
<dbReference type="Gene3D" id="1.10.510.10">
    <property type="entry name" value="Transferase(Phosphotransferase) domain 1"/>
    <property type="match status" value="1"/>
</dbReference>
<feature type="compositionally biased region" description="Polar residues" evidence="7">
    <location>
        <begin position="38"/>
        <end position="51"/>
    </location>
</feature>
<protein>
    <recommendedName>
        <fullName evidence="8">Protein kinase domain-containing protein</fullName>
    </recommendedName>
</protein>
<feature type="compositionally biased region" description="Polar residues" evidence="7">
    <location>
        <begin position="65"/>
        <end position="81"/>
    </location>
</feature>